<comment type="caution">
    <text evidence="2">The sequence shown here is derived from an EMBL/GenBank/DDBJ whole genome shotgun (WGS) entry which is preliminary data.</text>
</comment>
<evidence type="ECO:0000313" key="2">
    <source>
        <dbReference type="EMBL" id="RIA81504.1"/>
    </source>
</evidence>
<organism evidence="2 3">
    <name type="scientific">Glomus cerebriforme</name>
    <dbReference type="NCBI Taxonomy" id="658196"/>
    <lineage>
        <taxon>Eukaryota</taxon>
        <taxon>Fungi</taxon>
        <taxon>Fungi incertae sedis</taxon>
        <taxon>Mucoromycota</taxon>
        <taxon>Glomeromycotina</taxon>
        <taxon>Glomeromycetes</taxon>
        <taxon>Glomerales</taxon>
        <taxon>Glomeraceae</taxon>
        <taxon>Glomus</taxon>
    </lineage>
</organism>
<dbReference type="EMBL" id="QKYT01001388">
    <property type="protein sequence ID" value="RIA79295.1"/>
    <property type="molecule type" value="Genomic_DNA"/>
</dbReference>
<dbReference type="Proteomes" id="UP000265703">
    <property type="component" value="Unassembled WGS sequence"/>
</dbReference>
<dbReference type="AlphaFoldDB" id="A0A397SGD7"/>
<keyword evidence="3" id="KW-1185">Reference proteome</keyword>
<reference evidence="2 3" key="1">
    <citation type="submission" date="2018-06" db="EMBL/GenBank/DDBJ databases">
        <title>Comparative genomics reveals the genomic features of Rhizophagus irregularis, R. cerebriforme, R. diaphanum and Gigaspora rosea, and their symbiotic lifestyle signature.</title>
        <authorList>
            <person name="Morin E."/>
            <person name="San Clemente H."/>
            <person name="Chen E.C.H."/>
            <person name="De La Providencia I."/>
            <person name="Hainaut M."/>
            <person name="Kuo A."/>
            <person name="Kohler A."/>
            <person name="Murat C."/>
            <person name="Tang N."/>
            <person name="Roy S."/>
            <person name="Loubradou J."/>
            <person name="Henrissat B."/>
            <person name="Grigoriev I.V."/>
            <person name="Corradi N."/>
            <person name="Roux C."/>
            <person name="Martin F.M."/>
        </authorList>
    </citation>
    <scope>NUCLEOTIDE SEQUENCE [LARGE SCALE GENOMIC DNA]</scope>
    <source>
        <strain evidence="2 3">DAOM 227022</strain>
    </source>
</reference>
<gene>
    <name evidence="2" type="ORF">C1645_836900</name>
    <name evidence="1" type="ORF">C1645_841036</name>
</gene>
<evidence type="ECO:0000313" key="1">
    <source>
        <dbReference type="EMBL" id="RIA79295.1"/>
    </source>
</evidence>
<evidence type="ECO:0000313" key="3">
    <source>
        <dbReference type="Proteomes" id="UP000265703"/>
    </source>
</evidence>
<proteinExistence type="predicted"/>
<dbReference type="EMBL" id="QKYT01000786">
    <property type="protein sequence ID" value="RIA81504.1"/>
    <property type="molecule type" value="Genomic_DNA"/>
</dbReference>
<accession>A0A397SGD7</accession>
<sequence>MDENLFYDQHSFAVNSSNESLDFFTEVAAITERNNMTGMSGTSCGRATFNTETHTMQDQQILQIISYLKFYYFSPDDKNFYYVTCKIVLQDDFNDHHNHGFFFRHPNDPSIVYFVSCKLLSFLLIENILNNGMDFDVKCDVLLSLQQKLNLEQNLKQRLFDLMYYNRNANSNGSMTNYNNICLPSNDHQDTHP</sequence>
<protein>
    <submittedName>
        <fullName evidence="2">Uncharacterized protein</fullName>
    </submittedName>
</protein>
<name>A0A397SGD7_9GLOM</name>